<evidence type="ECO:0000256" key="2">
    <source>
        <dbReference type="ARBA" id="ARBA00023002"/>
    </source>
</evidence>
<protein>
    <submittedName>
        <fullName evidence="3">SDR family oxidoreductase</fullName>
    </submittedName>
</protein>
<sequence length="248" mass="25460">MNAVEPVISLDGKVVLLTGAAGGQGRAHAALLHRLGARLVLTDVDADGVSALARTFESNALGLRHDASSPEDWTRVVDAAVSAFGRVDVLVNNAGYCPVAPLAETSEDIIRRAIDINLIGPILGMQAVLPAMRGAGGSIINIASTAGVAGYANRVPYSASKWGLRGASRSAAREYGPYGIRVNTVCPGAVDTPMITEETRAGTGFIATLPIPRAGRPGEISTMVAFLASDAASYCTGQDFIVDGGVTA</sequence>
<dbReference type="PANTHER" id="PTHR42760">
    <property type="entry name" value="SHORT-CHAIN DEHYDROGENASES/REDUCTASES FAMILY MEMBER"/>
    <property type="match status" value="1"/>
</dbReference>
<proteinExistence type="inferred from homology"/>
<organism evidence="3 4">
    <name type="scientific">Arthrobacter sunyaminii</name>
    <dbReference type="NCBI Taxonomy" id="2816859"/>
    <lineage>
        <taxon>Bacteria</taxon>
        <taxon>Bacillati</taxon>
        <taxon>Actinomycetota</taxon>
        <taxon>Actinomycetes</taxon>
        <taxon>Micrococcales</taxon>
        <taxon>Micrococcaceae</taxon>
        <taxon>Arthrobacter</taxon>
    </lineage>
</organism>
<keyword evidence="2" id="KW-0560">Oxidoreductase</keyword>
<dbReference type="GO" id="GO:0016616">
    <property type="term" value="F:oxidoreductase activity, acting on the CH-OH group of donors, NAD or NADP as acceptor"/>
    <property type="evidence" value="ECO:0007669"/>
    <property type="project" value="TreeGrafter"/>
</dbReference>
<dbReference type="InterPro" id="IPR036291">
    <property type="entry name" value="NAD(P)-bd_dom_sf"/>
</dbReference>
<evidence type="ECO:0000313" key="4">
    <source>
        <dbReference type="Proteomes" id="UP000680588"/>
    </source>
</evidence>
<dbReference type="RefSeq" id="WP_207346782.1">
    <property type="nucleotide sequence ID" value="NZ_CP076456.1"/>
</dbReference>
<keyword evidence="4" id="KW-1185">Reference proteome</keyword>
<evidence type="ECO:0000256" key="1">
    <source>
        <dbReference type="ARBA" id="ARBA00006484"/>
    </source>
</evidence>
<dbReference type="EMBL" id="CP076456">
    <property type="protein sequence ID" value="QWQ34698.1"/>
    <property type="molecule type" value="Genomic_DNA"/>
</dbReference>
<dbReference type="NCBIfam" id="NF005559">
    <property type="entry name" value="PRK07231.1"/>
    <property type="match status" value="1"/>
</dbReference>
<dbReference type="Gene3D" id="3.40.50.720">
    <property type="entry name" value="NAD(P)-binding Rossmann-like Domain"/>
    <property type="match status" value="1"/>
</dbReference>
<dbReference type="Proteomes" id="UP000680588">
    <property type="component" value="Chromosome"/>
</dbReference>
<dbReference type="SUPFAM" id="SSF51735">
    <property type="entry name" value="NAD(P)-binding Rossmann-fold domains"/>
    <property type="match status" value="1"/>
</dbReference>
<dbReference type="PRINTS" id="PR00080">
    <property type="entry name" value="SDRFAMILY"/>
</dbReference>
<dbReference type="AlphaFoldDB" id="A0A975PC78"/>
<gene>
    <name evidence="3" type="ORF">KG104_08940</name>
</gene>
<dbReference type="Pfam" id="PF13561">
    <property type="entry name" value="adh_short_C2"/>
    <property type="match status" value="1"/>
</dbReference>
<dbReference type="InterPro" id="IPR002347">
    <property type="entry name" value="SDR_fam"/>
</dbReference>
<dbReference type="KEGG" id="asun:KG104_08940"/>
<dbReference type="FunFam" id="3.40.50.720:FF:000084">
    <property type="entry name" value="Short-chain dehydrogenase reductase"/>
    <property type="match status" value="1"/>
</dbReference>
<dbReference type="PRINTS" id="PR00081">
    <property type="entry name" value="GDHRDH"/>
</dbReference>
<dbReference type="PANTHER" id="PTHR42760:SF133">
    <property type="entry name" value="3-OXOACYL-[ACYL-CARRIER-PROTEIN] REDUCTASE"/>
    <property type="match status" value="1"/>
</dbReference>
<name>A0A975PC78_9MICC</name>
<reference evidence="3" key="1">
    <citation type="submission" date="2021-06" db="EMBL/GenBank/DDBJ databases">
        <title>Novel species in genus Arthrobacter.</title>
        <authorList>
            <person name="Zhang G."/>
        </authorList>
    </citation>
    <scope>NUCLEOTIDE SEQUENCE</scope>
    <source>
        <strain evidence="3">Zg-ZUI122</strain>
    </source>
</reference>
<comment type="similarity">
    <text evidence="1">Belongs to the short-chain dehydrogenases/reductases (SDR) family.</text>
</comment>
<evidence type="ECO:0000313" key="3">
    <source>
        <dbReference type="EMBL" id="QWQ34698.1"/>
    </source>
</evidence>
<accession>A0A975PC78</accession>